<evidence type="ECO:0000256" key="10">
    <source>
        <dbReference type="ARBA" id="ARBA00022777"/>
    </source>
</evidence>
<comment type="cofactor">
    <cofactor evidence="2">
        <name>K(+)</name>
        <dbReference type="ChEBI" id="CHEBI:29103"/>
    </cofactor>
</comment>
<dbReference type="PANTHER" id="PTHR34265">
    <property type="entry name" value="TYPE III PANTOTHENATE KINASE"/>
    <property type="match status" value="1"/>
</dbReference>
<feature type="active site" description="Proton acceptor" evidence="16">
    <location>
        <position position="111"/>
    </location>
</feature>
<keyword evidence="18" id="KW-1185">Reference proteome</keyword>
<evidence type="ECO:0000256" key="12">
    <source>
        <dbReference type="ARBA" id="ARBA00022958"/>
    </source>
</evidence>
<evidence type="ECO:0000256" key="13">
    <source>
        <dbReference type="ARBA" id="ARBA00022993"/>
    </source>
</evidence>
<reference evidence="17 18" key="1">
    <citation type="journal article" date="2012" name="J. Bacteriol.">
        <title>Draft Genome Sequence of Cecembia lonarensis Strain LW9T, Isolated from Lonar Lake, a Haloalkaline Lake in India.</title>
        <authorList>
            <person name="Shivaji S."/>
            <person name="Ara S."/>
            <person name="Singh A."/>
            <person name="Pinnaka A.K."/>
        </authorList>
    </citation>
    <scope>NUCLEOTIDE SEQUENCE [LARGE SCALE GENOMIC DNA]</scope>
    <source>
        <strain evidence="17 18">LW9</strain>
    </source>
</reference>
<gene>
    <name evidence="17" type="primary">coaX_1</name>
    <name evidence="16" type="synonym">coaX</name>
    <name evidence="17" type="ORF">B879_03471</name>
</gene>
<comment type="subcellular location">
    <subcellularLocation>
        <location evidence="3 16">Cytoplasm</location>
    </subcellularLocation>
</comment>
<dbReference type="PATRIC" id="fig|1225176.3.peg.3680"/>
<dbReference type="RefSeq" id="WP_009186488.1">
    <property type="nucleotide sequence ID" value="NZ_AMGM01000081.1"/>
</dbReference>
<feature type="binding site" evidence="16">
    <location>
        <begin position="109"/>
        <end position="112"/>
    </location>
    <ligand>
        <name>substrate</name>
    </ligand>
</feature>
<evidence type="ECO:0000256" key="15">
    <source>
        <dbReference type="ARBA" id="ARBA00040883"/>
    </source>
</evidence>
<organism evidence="17 18">
    <name type="scientific">Cecembia lonarensis (strain CCUG 58316 / KCTC 22772 / LW9)</name>
    <dbReference type="NCBI Taxonomy" id="1225176"/>
    <lineage>
        <taxon>Bacteria</taxon>
        <taxon>Pseudomonadati</taxon>
        <taxon>Bacteroidota</taxon>
        <taxon>Cytophagia</taxon>
        <taxon>Cytophagales</taxon>
        <taxon>Cyclobacteriaceae</taxon>
        <taxon>Cecembia</taxon>
    </lineage>
</organism>
<keyword evidence="7 16" id="KW-0963">Cytoplasm</keyword>
<name>K1LUU0_CECL9</name>
<dbReference type="NCBIfam" id="NF009855">
    <property type="entry name" value="PRK13321.1"/>
    <property type="match status" value="1"/>
</dbReference>
<evidence type="ECO:0000256" key="16">
    <source>
        <dbReference type="HAMAP-Rule" id="MF_01274"/>
    </source>
</evidence>
<dbReference type="InterPro" id="IPR004619">
    <property type="entry name" value="Type_III_PanK"/>
</dbReference>
<comment type="cofactor">
    <cofactor evidence="16">
        <name>NH4(+)</name>
        <dbReference type="ChEBI" id="CHEBI:28938"/>
    </cofactor>
    <cofactor evidence="16">
        <name>K(+)</name>
        <dbReference type="ChEBI" id="CHEBI:29103"/>
    </cofactor>
    <text evidence="16">A monovalent cation. Ammonium or potassium.</text>
</comment>
<dbReference type="CDD" id="cd24015">
    <property type="entry name" value="ASKHA_NBD_PanK-III"/>
    <property type="match status" value="1"/>
</dbReference>
<feature type="binding site" evidence="16">
    <location>
        <position position="131"/>
    </location>
    <ligand>
        <name>K(+)</name>
        <dbReference type="ChEBI" id="CHEBI:29103"/>
    </ligand>
</feature>
<evidence type="ECO:0000256" key="2">
    <source>
        <dbReference type="ARBA" id="ARBA00001958"/>
    </source>
</evidence>
<keyword evidence="12 16" id="KW-0630">Potassium</keyword>
<dbReference type="Proteomes" id="UP000004478">
    <property type="component" value="Unassembled WGS sequence"/>
</dbReference>
<dbReference type="HAMAP" id="MF_01274">
    <property type="entry name" value="Pantothen_kinase_3"/>
    <property type="match status" value="1"/>
</dbReference>
<comment type="subunit">
    <text evidence="5 16">Homodimer.</text>
</comment>
<evidence type="ECO:0000256" key="4">
    <source>
        <dbReference type="ARBA" id="ARBA00005225"/>
    </source>
</evidence>
<dbReference type="SUPFAM" id="SSF53067">
    <property type="entry name" value="Actin-like ATPase domain"/>
    <property type="match status" value="2"/>
</dbReference>
<dbReference type="Gene3D" id="3.30.420.40">
    <property type="match status" value="2"/>
</dbReference>
<dbReference type="GO" id="GO:0005524">
    <property type="term" value="F:ATP binding"/>
    <property type="evidence" value="ECO:0007669"/>
    <property type="project" value="UniProtKB-UniRule"/>
</dbReference>
<keyword evidence="9 16" id="KW-0547">Nucleotide-binding</keyword>
<dbReference type="Pfam" id="PF03309">
    <property type="entry name" value="Pan_kinase"/>
    <property type="match status" value="1"/>
</dbReference>
<comment type="function">
    <text evidence="16">Catalyzes the phosphorylation of pantothenate (Pan), the first step in CoA biosynthesis.</text>
</comment>
<dbReference type="AlphaFoldDB" id="K1LUU0"/>
<keyword evidence="11 16" id="KW-0067">ATP-binding</keyword>
<comment type="catalytic activity">
    <reaction evidence="1 16">
        <text>(R)-pantothenate + ATP = (R)-4'-phosphopantothenate + ADP + H(+)</text>
        <dbReference type="Rhea" id="RHEA:16373"/>
        <dbReference type="ChEBI" id="CHEBI:10986"/>
        <dbReference type="ChEBI" id="CHEBI:15378"/>
        <dbReference type="ChEBI" id="CHEBI:29032"/>
        <dbReference type="ChEBI" id="CHEBI:30616"/>
        <dbReference type="ChEBI" id="CHEBI:456216"/>
        <dbReference type="EC" id="2.7.1.33"/>
    </reaction>
</comment>
<dbReference type="UniPathway" id="UPA00241">
    <property type="reaction ID" value="UER00352"/>
</dbReference>
<evidence type="ECO:0000256" key="1">
    <source>
        <dbReference type="ARBA" id="ARBA00001206"/>
    </source>
</evidence>
<evidence type="ECO:0000313" key="18">
    <source>
        <dbReference type="Proteomes" id="UP000004478"/>
    </source>
</evidence>
<evidence type="ECO:0000256" key="9">
    <source>
        <dbReference type="ARBA" id="ARBA00022741"/>
    </source>
</evidence>
<keyword evidence="16" id="KW-0479">Metal-binding</keyword>
<dbReference type="GO" id="GO:0005737">
    <property type="term" value="C:cytoplasm"/>
    <property type="evidence" value="ECO:0007669"/>
    <property type="project" value="UniProtKB-SubCell"/>
</dbReference>
<dbReference type="NCBIfam" id="TIGR00671">
    <property type="entry name" value="baf"/>
    <property type="match status" value="1"/>
</dbReference>
<evidence type="ECO:0000256" key="6">
    <source>
        <dbReference type="ARBA" id="ARBA00012102"/>
    </source>
</evidence>
<accession>K1LUU0</accession>
<comment type="caution">
    <text evidence="16">Lacks conserved residue(s) required for the propagation of feature annotation.</text>
</comment>
<proteinExistence type="inferred from homology"/>
<dbReference type="PANTHER" id="PTHR34265:SF1">
    <property type="entry name" value="TYPE III PANTOTHENATE KINASE"/>
    <property type="match status" value="1"/>
</dbReference>
<dbReference type="InterPro" id="IPR043129">
    <property type="entry name" value="ATPase_NBD"/>
</dbReference>
<comment type="pathway">
    <text evidence="4 16">Cofactor biosynthesis; coenzyme A biosynthesis; CoA from (R)-pantothenate: step 1/5.</text>
</comment>
<feature type="binding site" evidence="16">
    <location>
        <position position="186"/>
    </location>
    <ligand>
        <name>substrate</name>
    </ligand>
</feature>
<sequence length="265" mass="29321">MFLAIDAGNSNIVFGFYDEMQEKWTHEFRVNTSRELSVLKLEKEVHLFFLENGIKSDQISHVGISSVVPEVNAALQQFCREYLEKACYLIRGESYRRLKVSTSKPNEIGTDLMCNVTAAFERFKTTCIIVDFGTALTFTVVDEHGSILGVNIVPGLKTAIKALFSNTSKLPEVPLKMPKSALGKNTTHSIQAGILYGYTGLVKGMIDTLQKEIGHQCRVIATGGLSSILTTLKDSFEVVDRNLTLEGIRLITLANSPTIPEDLDK</sequence>
<evidence type="ECO:0000256" key="3">
    <source>
        <dbReference type="ARBA" id="ARBA00004496"/>
    </source>
</evidence>
<dbReference type="GO" id="GO:0015937">
    <property type="term" value="P:coenzyme A biosynthetic process"/>
    <property type="evidence" value="ECO:0007669"/>
    <property type="project" value="UniProtKB-UniRule"/>
</dbReference>
<feature type="binding site" evidence="16">
    <location>
        <begin position="6"/>
        <end position="13"/>
    </location>
    <ligand>
        <name>ATP</name>
        <dbReference type="ChEBI" id="CHEBI:30616"/>
    </ligand>
</feature>
<comment type="similarity">
    <text evidence="14 16">Belongs to the type III pantothenate kinase family.</text>
</comment>
<dbReference type="EC" id="2.7.1.33" evidence="6 16"/>
<keyword evidence="10 16" id="KW-0418">Kinase</keyword>
<dbReference type="GO" id="GO:0046872">
    <property type="term" value="F:metal ion binding"/>
    <property type="evidence" value="ECO:0007669"/>
    <property type="project" value="UniProtKB-KW"/>
</dbReference>
<keyword evidence="13 16" id="KW-0173">Coenzyme A biosynthesis</keyword>
<evidence type="ECO:0000256" key="5">
    <source>
        <dbReference type="ARBA" id="ARBA00011738"/>
    </source>
</evidence>
<dbReference type="EMBL" id="AMGM01000081">
    <property type="protein sequence ID" value="EKB47914.1"/>
    <property type="molecule type" value="Genomic_DNA"/>
</dbReference>
<feature type="binding site" evidence="16">
    <location>
        <position position="134"/>
    </location>
    <ligand>
        <name>ATP</name>
        <dbReference type="ChEBI" id="CHEBI:30616"/>
    </ligand>
</feature>
<comment type="caution">
    <text evidence="17">The sequence shown here is derived from an EMBL/GenBank/DDBJ whole genome shotgun (WGS) entry which is preliminary data.</text>
</comment>
<keyword evidence="8 16" id="KW-0808">Transferase</keyword>
<dbReference type="OrthoDB" id="9804707at2"/>
<protein>
    <recommendedName>
        <fullName evidence="15 16">Type III pantothenate kinase</fullName>
        <ecNumber evidence="6 16">2.7.1.33</ecNumber>
    </recommendedName>
    <alternativeName>
        <fullName evidence="16">PanK-III</fullName>
    </alternativeName>
    <alternativeName>
        <fullName evidence="16">Pantothenic acid kinase</fullName>
    </alternativeName>
</protein>
<evidence type="ECO:0000256" key="14">
    <source>
        <dbReference type="ARBA" id="ARBA00038036"/>
    </source>
</evidence>
<evidence type="ECO:0000256" key="11">
    <source>
        <dbReference type="ARBA" id="ARBA00022840"/>
    </source>
</evidence>
<evidence type="ECO:0000313" key="17">
    <source>
        <dbReference type="EMBL" id="EKB47914.1"/>
    </source>
</evidence>
<dbReference type="GO" id="GO:0004594">
    <property type="term" value="F:pantothenate kinase activity"/>
    <property type="evidence" value="ECO:0007669"/>
    <property type="project" value="UniProtKB-UniRule"/>
</dbReference>
<evidence type="ECO:0000256" key="7">
    <source>
        <dbReference type="ARBA" id="ARBA00022490"/>
    </source>
</evidence>
<evidence type="ECO:0000256" key="8">
    <source>
        <dbReference type="ARBA" id="ARBA00022679"/>
    </source>
</evidence>